<dbReference type="Proteomes" id="UP000790709">
    <property type="component" value="Unassembled WGS sequence"/>
</dbReference>
<proteinExistence type="predicted"/>
<evidence type="ECO:0000313" key="2">
    <source>
        <dbReference type="Proteomes" id="UP000790709"/>
    </source>
</evidence>
<protein>
    <submittedName>
        <fullName evidence="1">Uncharacterized protein</fullName>
    </submittedName>
</protein>
<gene>
    <name evidence="1" type="ORF">BV22DRAFT_158719</name>
</gene>
<organism evidence="1 2">
    <name type="scientific">Leucogyrophana mollusca</name>
    <dbReference type="NCBI Taxonomy" id="85980"/>
    <lineage>
        <taxon>Eukaryota</taxon>
        <taxon>Fungi</taxon>
        <taxon>Dikarya</taxon>
        <taxon>Basidiomycota</taxon>
        <taxon>Agaricomycotina</taxon>
        <taxon>Agaricomycetes</taxon>
        <taxon>Agaricomycetidae</taxon>
        <taxon>Boletales</taxon>
        <taxon>Boletales incertae sedis</taxon>
        <taxon>Leucogyrophana</taxon>
    </lineage>
</organism>
<evidence type="ECO:0000313" key="1">
    <source>
        <dbReference type="EMBL" id="KAH7928973.1"/>
    </source>
</evidence>
<dbReference type="EMBL" id="MU266346">
    <property type="protein sequence ID" value="KAH7928973.1"/>
    <property type="molecule type" value="Genomic_DNA"/>
</dbReference>
<name>A0ACB8BWI5_9AGAM</name>
<reference evidence="1" key="1">
    <citation type="journal article" date="2021" name="New Phytol.">
        <title>Evolutionary innovations through gain and loss of genes in the ectomycorrhizal Boletales.</title>
        <authorList>
            <person name="Wu G."/>
            <person name="Miyauchi S."/>
            <person name="Morin E."/>
            <person name="Kuo A."/>
            <person name="Drula E."/>
            <person name="Varga T."/>
            <person name="Kohler A."/>
            <person name="Feng B."/>
            <person name="Cao Y."/>
            <person name="Lipzen A."/>
            <person name="Daum C."/>
            <person name="Hundley H."/>
            <person name="Pangilinan J."/>
            <person name="Johnson J."/>
            <person name="Barry K."/>
            <person name="LaButti K."/>
            <person name="Ng V."/>
            <person name="Ahrendt S."/>
            <person name="Min B."/>
            <person name="Choi I.G."/>
            <person name="Park H."/>
            <person name="Plett J.M."/>
            <person name="Magnuson J."/>
            <person name="Spatafora J.W."/>
            <person name="Nagy L.G."/>
            <person name="Henrissat B."/>
            <person name="Grigoriev I.V."/>
            <person name="Yang Z.L."/>
            <person name="Xu J."/>
            <person name="Martin F.M."/>
        </authorList>
    </citation>
    <scope>NUCLEOTIDE SEQUENCE</scope>
    <source>
        <strain evidence="1">KUC20120723A-06</strain>
    </source>
</reference>
<comment type="caution">
    <text evidence="1">The sequence shown here is derived from an EMBL/GenBank/DDBJ whole genome shotgun (WGS) entry which is preliminary data.</text>
</comment>
<sequence>MGGRPSEIAPVGGASSSIGTRPSEIAPVGGASSSTGSAERPPPLPSPHFYFTDRWIVRTAPGTPPHAVHALSRSNSSRIRAIRLPTRHTQANTTCRSNCHTP</sequence>
<accession>A0ACB8BWI5</accession>
<keyword evidence="2" id="KW-1185">Reference proteome</keyword>